<feature type="region of interest" description="Disordered" evidence="1">
    <location>
        <begin position="73"/>
        <end position="95"/>
    </location>
</feature>
<reference evidence="2 3" key="1">
    <citation type="submission" date="2019-03" db="EMBL/GenBank/DDBJ databases">
        <title>First draft genome of Liparis tanakae, snailfish: a comprehensive survey of snailfish specific genes.</title>
        <authorList>
            <person name="Kim W."/>
            <person name="Song I."/>
            <person name="Jeong J.-H."/>
            <person name="Kim D."/>
            <person name="Kim S."/>
            <person name="Ryu S."/>
            <person name="Song J.Y."/>
            <person name="Lee S.K."/>
        </authorList>
    </citation>
    <scope>NUCLEOTIDE SEQUENCE [LARGE SCALE GENOMIC DNA]</scope>
    <source>
        <tissue evidence="2">Muscle</tissue>
    </source>
</reference>
<keyword evidence="3" id="KW-1185">Reference proteome</keyword>
<comment type="caution">
    <text evidence="2">The sequence shown here is derived from an EMBL/GenBank/DDBJ whole genome shotgun (WGS) entry which is preliminary data.</text>
</comment>
<evidence type="ECO:0000313" key="2">
    <source>
        <dbReference type="EMBL" id="TNN88697.1"/>
    </source>
</evidence>
<evidence type="ECO:0000256" key="1">
    <source>
        <dbReference type="SAM" id="MobiDB-lite"/>
    </source>
</evidence>
<dbReference type="EMBL" id="SRLO01000004">
    <property type="protein sequence ID" value="TNN88697.1"/>
    <property type="molecule type" value="Genomic_DNA"/>
</dbReference>
<feature type="region of interest" description="Disordered" evidence="1">
    <location>
        <begin position="1"/>
        <end position="27"/>
    </location>
</feature>
<evidence type="ECO:0000313" key="3">
    <source>
        <dbReference type="Proteomes" id="UP000314294"/>
    </source>
</evidence>
<organism evidence="2 3">
    <name type="scientific">Liparis tanakae</name>
    <name type="common">Tanaka's snailfish</name>
    <dbReference type="NCBI Taxonomy" id="230148"/>
    <lineage>
        <taxon>Eukaryota</taxon>
        <taxon>Metazoa</taxon>
        <taxon>Chordata</taxon>
        <taxon>Craniata</taxon>
        <taxon>Vertebrata</taxon>
        <taxon>Euteleostomi</taxon>
        <taxon>Actinopterygii</taxon>
        <taxon>Neopterygii</taxon>
        <taxon>Teleostei</taxon>
        <taxon>Neoteleostei</taxon>
        <taxon>Acanthomorphata</taxon>
        <taxon>Eupercaria</taxon>
        <taxon>Perciformes</taxon>
        <taxon>Cottioidei</taxon>
        <taxon>Cottales</taxon>
        <taxon>Liparidae</taxon>
        <taxon>Liparis</taxon>
    </lineage>
</organism>
<dbReference type="AlphaFoldDB" id="A0A4Z2JFE2"/>
<proteinExistence type="predicted"/>
<dbReference type="Proteomes" id="UP000314294">
    <property type="component" value="Unassembled WGS sequence"/>
</dbReference>
<accession>A0A4Z2JFE2</accession>
<name>A0A4Z2JFE2_9TELE</name>
<protein>
    <submittedName>
        <fullName evidence="2">Uncharacterized protein</fullName>
    </submittedName>
</protein>
<sequence>MAVSAVTDNPRPAPWTSKLPSRAPAAAPTASLVLTPVVPLEEPARAPNTAPSAAPPALRHEGVQPTLDVLLDGSDSQFVSPSEQHDDSSPTPNSKRAQVFLRSQAVRFSEGLIAAYDQQDSTGNGGTQRHTVGHLLSDLPWRVFRTVSAMPAGSLNHSHLLLQNFSPSLSTLWGWKFGMEYFLFENGVSR</sequence>
<gene>
    <name evidence="2" type="ORF">EYF80_001029</name>
</gene>